<keyword evidence="3" id="KW-0963">Cytoplasm</keyword>
<dbReference type="GO" id="GO:0032039">
    <property type="term" value="C:integrator complex"/>
    <property type="evidence" value="ECO:0007669"/>
    <property type="project" value="TreeGrafter"/>
</dbReference>
<evidence type="ECO:0000313" key="9">
    <source>
        <dbReference type="EMBL" id="CAF0765077.1"/>
    </source>
</evidence>
<gene>
    <name evidence="9" type="ORF">OXX778_LOCUS4643</name>
</gene>
<keyword evidence="7" id="KW-0131">Cell cycle</keyword>
<accession>A0A813QCC1</accession>
<sequence>MVNTPLNHKTIILFDHSNFFSNNCGQTYEFDVTSKSKPSSHSQNQSHKLSPLNKSLWTCAVEAALEFSRIVYDLFPENKLIRMITTKHDNAINSWHESEQGLEHLMNVMGTIQPPNLTAPQNLNQPEELILCRALNACLNAMVQLTPMQQNLIKNKVPIKNTGRIIFFTSSQTRKLEPIQEFFVKAIEELNKVIDMSAKNDLSVRKIDKIELVLIDMVLYEQNLTWNKELILQNSQELRTHLVSCKSGSNLPLKLIKLAQKFYDLAITSVTNIPMKEELNANSSANYDVDILHHKSLHDQLKILGLLKNCFVQKDGVNTVCLKWSNPKTNITEFNLTTSSSRITPIDVNSRPSSCLTSFLLSGRCVVLEIPRSTTSTKISSHVLCTHGNEIFIHSLNYSIKSIIEDRPSIDNEGDKLKDYRTSEFIEFMKSNTLSRISTLYDKENFKSQKIVERLEKLTQNFPITYSEKIITNLNQLKPFLTRIMSEEPITDSQYSECVKCLEYIQNAESKNEQITQEHLITQVDDLSIYKRKDFYKLIWTELENFLKQYQDFSDKHRFFYNHVKNVKTSMSKSETTISRNLDPRKASRTFEKLQETNQIPKEVLEFENDKLSKRKKFSKDLIGDSDLNLFDFWSKTLIDKNKCKPDFYARSFYTNQIAPLYTNLKIDENPPGKGAGVKMEIS</sequence>
<dbReference type="PANTHER" id="PTHR12955:SF1">
    <property type="entry name" value="INTEGRATOR COMPLEX SUBUNIT 13"/>
    <property type="match status" value="1"/>
</dbReference>
<evidence type="ECO:0000256" key="4">
    <source>
        <dbReference type="ARBA" id="ARBA00022618"/>
    </source>
</evidence>
<evidence type="ECO:0000256" key="3">
    <source>
        <dbReference type="ARBA" id="ARBA00022490"/>
    </source>
</evidence>
<evidence type="ECO:0000256" key="6">
    <source>
        <dbReference type="ARBA" id="ARBA00023242"/>
    </source>
</evidence>
<dbReference type="GO" id="GO:0051642">
    <property type="term" value="P:centrosome localization"/>
    <property type="evidence" value="ECO:0007669"/>
    <property type="project" value="TreeGrafter"/>
</dbReference>
<proteinExistence type="inferred from homology"/>
<keyword evidence="6" id="KW-0539">Nucleus</keyword>
<evidence type="ECO:0000313" key="10">
    <source>
        <dbReference type="Proteomes" id="UP000663879"/>
    </source>
</evidence>
<keyword evidence="5" id="KW-0498">Mitosis</keyword>
<dbReference type="InterPro" id="IPR019355">
    <property type="entry name" value="Cell_cycle_regulator_Mat89Bb"/>
</dbReference>
<evidence type="ECO:0000256" key="5">
    <source>
        <dbReference type="ARBA" id="ARBA00022776"/>
    </source>
</evidence>
<evidence type="ECO:0008006" key="11">
    <source>
        <dbReference type="Google" id="ProtNLM"/>
    </source>
</evidence>
<dbReference type="PANTHER" id="PTHR12955">
    <property type="entry name" value="SARCOMA ANTIGEN NY-SAR-95-RELATED"/>
    <property type="match status" value="1"/>
</dbReference>
<comment type="subcellular location">
    <subcellularLocation>
        <location evidence="2">Cytoplasm</location>
    </subcellularLocation>
    <subcellularLocation>
        <location evidence="1">Nucleus</location>
    </subcellularLocation>
</comment>
<evidence type="ECO:0000256" key="7">
    <source>
        <dbReference type="ARBA" id="ARBA00023306"/>
    </source>
</evidence>
<dbReference type="EMBL" id="CAJNOC010000467">
    <property type="protein sequence ID" value="CAF0765077.1"/>
    <property type="molecule type" value="Genomic_DNA"/>
</dbReference>
<comment type="similarity">
    <text evidence="8">Belongs to the Integrator subunit 13 family.</text>
</comment>
<organism evidence="9 10">
    <name type="scientific">Brachionus calyciflorus</name>
    <dbReference type="NCBI Taxonomy" id="104777"/>
    <lineage>
        <taxon>Eukaryota</taxon>
        <taxon>Metazoa</taxon>
        <taxon>Spiralia</taxon>
        <taxon>Gnathifera</taxon>
        <taxon>Rotifera</taxon>
        <taxon>Eurotatoria</taxon>
        <taxon>Monogononta</taxon>
        <taxon>Pseudotrocha</taxon>
        <taxon>Ploima</taxon>
        <taxon>Brachionidae</taxon>
        <taxon>Brachionus</taxon>
    </lineage>
</organism>
<evidence type="ECO:0000256" key="1">
    <source>
        <dbReference type="ARBA" id="ARBA00004123"/>
    </source>
</evidence>
<evidence type="ECO:0000256" key="2">
    <source>
        <dbReference type="ARBA" id="ARBA00004496"/>
    </source>
</evidence>
<dbReference type="GO" id="GO:0005737">
    <property type="term" value="C:cytoplasm"/>
    <property type="evidence" value="ECO:0007669"/>
    <property type="project" value="UniProtKB-SubCell"/>
</dbReference>
<dbReference type="Pfam" id="PF10221">
    <property type="entry name" value="Mat89Bb"/>
    <property type="match status" value="1"/>
</dbReference>
<keyword evidence="4" id="KW-0132">Cell division</keyword>
<dbReference type="OrthoDB" id="5844105at2759"/>
<reference evidence="9" key="1">
    <citation type="submission" date="2021-02" db="EMBL/GenBank/DDBJ databases">
        <authorList>
            <person name="Nowell W R."/>
        </authorList>
    </citation>
    <scope>NUCLEOTIDE SEQUENCE</scope>
    <source>
        <strain evidence="9">Ploen Becks lab</strain>
    </source>
</reference>
<dbReference type="GO" id="GO:0007346">
    <property type="term" value="P:regulation of mitotic cell cycle"/>
    <property type="evidence" value="ECO:0007669"/>
    <property type="project" value="TreeGrafter"/>
</dbReference>
<name>A0A813QCC1_9BILA</name>
<protein>
    <recommendedName>
        <fullName evidence="11">Cell cycle regulator Mat89Bb</fullName>
    </recommendedName>
</protein>
<dbReference type="AlphaFoldDB" id="A0A813QCC1"/>
<comment type="caution">
    <text evidence="9">The sequence shown here is derived from an EMBL/GenBank/DDBJ whole genome shotgun (WGS) entry which is preliminary data.</text>
</comment>
<evidence type="ECO:0000256" key="8">
    <source>
        <dbReference type="ARBA" id="ARBA00061603"/>
    </source>
</evidence>
<dbReference type="Proteomes" id="UP000663879">
    <property type="component" value="Unassembled WGS sequence"/>
</dbReference>
<keyword evidence="10" id="KW-1185">Reference proteome</keyword>
<dbReference type="GO" id="GO:0051301">
    <property type="term" value="P:cell division"/>
    <property type="evidence" value="ECO:0007669"/>
    <property type="project" value="UniProtKB-KW"/>
</dbReference>